<feature type="transmembrane region" description="Helical" evidence="1">
    <location>
        <begin position="115"/>
        <end position="138"/>
    </location>
</feature>
<accession>A0A1T5DFL8</accession>
<reference evidence="3" key="1">
    <citation type="submission" date="2017-02" db="EMBL/GenBank/DDBJ databases">
        <authorList>
            <person name="Varghese N."/>
            <person name="Submissions S."/>
        </authorList>
    </citation>
    <scope>NUCLEOTIDE SEQUENCE [LARGE SCALE GENOMIC DNA]</scope>
    <source>
        <strain evidence="3">ATCC 35199</strain>
    </source>
</reference>
<protein>
    <submittedName>
        <fullName evidence="2">Uncharacterized protein</fullName>
    </submittedName>
</protein>
<evidence type="ECO:0000256" key="1">
    <source>
        <dbReference type="SAM" id="Phobius"/>
    </source>
</evidence>
<sequence>MVPLILGFGIQVGLHQYIKNFTQGMEKMVRGKTVASGAASAGTMVMCCVHHLAEILPLVGLTAFTGYLIQYQRQFLLISLAVNIFFLFRILAVITKHRLYKDGSFFSQMKHWSFGRIYSVLWLVVIAFTMIQIMPGILANNTEDSTEIQEVSEENVDVEGPAVVTDENEKISGNTTQESSEQTEHDIEITSDRKVGFEQDGVTYDITFLPEISTENEWIFQVALNTHYVDLDQLNLAEYLTFAGAITLKGEADGITVKREGSGHHVSDYIYVPKEITGVKTIDVSTKEIEMIFRLNEISNSLTWQLE</sequence>
<keyword evidence="1" id="KW-1133">Transmembrane helix</keyword>
<organism evidence="2 3">
    <name type="scientific">Acetoanaerobium noterae</name>
    <dbReference type="NCBI Taxonomy" id="745369"/>
    <lineage>
        <taxon>Bacteria</taxon>
        <taxon>Bacillati</taxon>
        <taxon>Bacillota</taxon>
        <taxon>Clostridia</taxon>
        <taxon>Peptostreptococcales</taxon>
        <taxon>Filifactoraceae</taxon>
        <taxon>Acetoanaerobium</taxon>
    </lineage>
</organism>
<feature type="transmembrane region" description="Helical" evidence="1">
    <location>
        <begin position="75"/>
        <end position="94"/>
    </location>
</feature>
<dbReference type="AlphaFoldDB" id="A0A1T5DFL8"/>
<dbReference type="Proteomes" id="UP000243406">
    <property type="component" value="Unassembled WGS sequence"/>
</dbReference>
<evidence type="ECO:0000313" key="2">
    <source>
        <dbReference type="EMBL" id="SKB70538.1"/>
    </source>
</evidence>
<keyword evidence="1" id="KW-0812">Transmembrane</keyword>
<dbReference type="EMBL" id="FUYN01000009">
    <property type="protein sequence ID" value="SKB70538.1"/>
    <property type="molecule type" value="Genomic_DNA"/>
</dbReference>
<keyword evidence="3" id="KW-1185">Reference proteome</keyword>
<gene>
    <name evidence="2" type="ORF">SAMN02745120_2770</name>
</gene>
<evidence type="ECO:0000313" key="3">
    <source>
        <dbReference type="Proteomes" id="UP000243406"/>
    </source>
</evidence>
<name>A0A1T5DFL8_9FIRM</name>
<proteinExistence type="predicted"/>
<keyword evidence="1" id="KW-0472">Membrane</keyword>